<name>A0AAN7D2U9_9FUNG</name>
<sequence length="122" mass="13623">METPVSTAAATAAVEVKSEFLPLTRIQIILIAIFSSVVLFLLFCTIVYQIYKRIRAKRQQKAAENGRHDEMAVGDQHRSTRPIIDNTCTEVNSTAFLNPSASTTFTISSSQSTSRFQEYFPT</sequence>
<dbReference type="AlphaFoldDB" id="A0AAN7D2U9"/>
<reference evidence="2 3" key="1">
    <citation type="submission" date="2022-11" db="EMBL/GenBank/DDBJ databases">
        <title>Mucor velutinosus strain NIH1002 WGS.</title>
        <authorList>
            <person name="Subramanian P."/>
            <person name="Mullikin J.C."/>
            <person name="Segre J.A."/>
            <person name="Zelazny A.M."/>
        </authorList>
    </citation>
    <scope>NUCLEOTIDE SEQUENCE [LARGE SCALE GENOMIC DNA]</scope>
    <source>
        <strain evidence="2 3">NIH1002</strain>
    </source>
</reference>
<evidence type="ECO:0000313" key="2">
    <source>
        <dbReference type="EMBL" id="KAK4509094.1"/>
    </source>
</evidence>
<keyword evidence="1" id="KW-1133">Transmembrane helix</keyword>
<proteinExistence type="predicted"/>
<keyword evidence="3" id="KW-1185">Reference proteome</keyword>
<dbReference type="EMBL" id="JASEJX010000039">
    <property type="protein sequence ID" value="KAK4509094.1"/>
    <property type="molecule type" value="Genomic_DNA"/>
</dbReference>
<feature type="transmembrane region" description="Helical" evidence="1">
    <location>
        <begin position="26"/>
        <end position="51"/>
    </location>
</feature>
<evidence type="ECO:0000313" key="3">
    <source>
        <dbReference type="Proteomes" id="UP001304243"/>
    </source>
</evidence>
<dbReference type="Proteomes" id="UP001304243">
    <property type="component" value="Unassembled WGS sequence"/>
</dbReference>
<dbReference type="RefSeq" id="XP_064675760.1">
    <property type="nucleotide sequence ID" value="XM_064826703.1"/>
</dbReference>
<keyword evidence="1" id="KW-0812">Transmembrane</keyword>
<protein>
    <submittedName>
        <fullName evidence="2">Iqgap- protein</fullName>
    </submittedName>
</protein>
<keyword evidence="1" id="KW-0472">Membrane</keyword>
<organism evidence="2 3">
    <name type="scientific">Mucor velutinosus</name>
    <dbReference type="NCBI Taxonomy" id="708070"/>
    <lineage>
        <taxon>Eukaryota</taxon>
        <taxon>Fungi</taxon>
        <taxon>Fungi incertae sedis</taxon>
        <taxon>Mucoromycota</taxon>
        <taxon>Mucoromycotina</taxon>
        <taxon>Mucoromycetes</taxon>
        <taxon>Mucorales</taxon>
        <taxon>Mucorineae</taxon>
        <taxon>Mucoraceae</taxon>
        <taxon>Mucor</taxon>
    </lineage>
</organism>
<dbReference type="GeneID" id="89951130"/>
<accession>A0AAN7D2U9</accession>
<evidence type="ECO:0000256" key="1">
    <source>
        <dbReference type="SAM" id="Phobius"/>
    </source>
</evidence>
<gene>
    <name evidence="2" type="primary">IQG1_2</name>
    <name evidence="2" type="ORF">ATC70_007444</name>
</gene>
<comment type="caution">
    <text evidence="2">The sequence shown here is derived from an EMBL/GenBank/DDBJ whole genome shotgun (WGS) entry which is preliminary data.</text>
</comment>